<organism evidence="2 3">
    <name type="scientific">Athelia psychrophila</name>
    <dbReference type="NCBI Taxonomy" id="1759441"/>
    <lineage>
        <taxon>Eukaryota</taxon>
        <taxon>Fungi</taxon>
        <taxon>Dikarya</taxon>
        <taxon>Basidiomycota</taxon>
        <taxon>Agaricomycotina</taxon>
        <taxon>Agaricomycetes</taxon>
        <taxon>Agaricomycetidae</taxon>
        <taxon>Atheliales</taxon>
        <taxon>Atheliaceae</taxon>
        <taxon>Athelia</taxon>
    </lineage>
</organism>
<feature type="region of interest" description="Disordered" evidence="1">
    <location>
        <begin position="225"/>
        <end position="274"/>
    </location>
</feature>
<evidence type="ECO:0000313" key="2">
    <source>
        <dbReference type="EMBL" id="KZP10537.1"/>
    </source>
</evidence>
<dbReference type="STRING" id="436010.A0A165ZFS3"/>
<feature type="compositionally biased region" description="Low complexity" evidence="1">
    <location>
        <begin position="234"/>
        <end position="247"/>
    </location>
</feature>
<accession>A0A165ZFS3</accession>
<keyword evidence="3" id="KW-1185">Reference proteome</keyword>
<feature type="compositionally biased region" description="Basic residues" evidence="1">
    <location>
        <begin position="249"/>
        <end position="258"/>
    </location>
</feature>
<name>A0A165ZFS3_9AGAM</name>
<sequence length="309" mass="34572">MTSPASSSRKPFEKPRFFDRVGQDGWFCNVCTLSHEGCQPPMTTSAAMAHERDSSEHAHNASAVEMWNAQPNDAWGAVPEVDRPTTYDELRARTQRSEFDQVRDMVPFWQKGVEAAERGEVLRLEEFLDKLAAEDRWGVADINDPWGPSVGPWPTERVPEALANAWEEPAADGWGQNGGNAWAEGVHGGWGEPAQDGWGKADDWGTWNEGGCAKPKHQWDKVAGWAADEESTLSAQASRASPRQSSPHKSGRKIKKGQKALGDPHSFVEEIARQQDVDVERKRRMHDFCEMPTQDKVKKIEEMVRSLRA</sequence>
<reference evidence="2 3" key="1">
    <citation type="journal article" date="2016" name="Mol. Biol. Evol.">
        <title>Comparative Genomics of Early-Diverging Mushroom-Forming Fungi Provides Insights into the Origins of Lignocellulose Decay Capabilities.</title>
        <authorList>
            <person name="Nagy L.G."/>
            <person name="Riley R."/>
            <person name="Tritt A."/>
            <person name="Adam C."/>
            <person name="Daum C."/>
            <person name="Floudas D."/>
            <person name="Sun H."/>
            <person name="Yadav J.S."/>
            <person name="Pangilinan J."/>
            <person name="Larsson K.H."/>
            <person name="Matsuura K."/>
            <person name="Barry K."/>
            <person name="Labutti K."/>
            <person name="Kuo R."/>
            <person name="Ohm R.A."/>
            <person name="Bhattacharya S.S."/>
            <person name="Shirouzu T."/>
            <person name="Yoshinaga Y."/>
            <person name="Martin F.M."/>
            <person name="Grigoriev I.V."/>
            <person name="Hibbett D.S."/>
        </authorList>
    </citation>
    <scope>NUCLEOTIDE SEQUENCE [LARGE SCALE GENOMIC DNA]</scope>
    <source>
        <strain evidence="2 3">CBS 109695</strain>
    </source>
</reference>
<dbReference type="Proteomes" id="UP000076532">
    <property type="component" value="Unassembled WGS sequence"/>
</dbReference>
<protein>
    <submittedName>
        <fullName evidence="2">Uncharacterized protein</fullName>
    </submittedName>
</protein>
<evidence type="ECO:0000313" key="3">
    <source>
        <dbReference type="Proteomes" id="UP000076532"/>
    </source>
</evidence>
<dbReference type="OrthoDB" id="10251155at2759"/>
<gene>
    <name evidence="2" type="ORF">FIBSPDRAFT_1051268</name>
</gene>
<dbReference type="AlphaFoldDB" id="A0A165ZFS3"/>
<proteinExistence type="predicted"/>
<evidence type="ECO:0000256" key="1">
    <source>
        <dbReference type="SAM" id="MobiDB-lite"/>
    </source>
</evidence>
<dbReference type="EMBL" id="KV417678">
    <property type="protein sequence ID" value="KZP10537.1"/>
    <property type="molecule type" value="Genomic_DNA"/>
</dbReference>